<reference evidence="1 2" key="1">
    <citation type="journal article" date="2014" name="PLoS ONE">
        <title>How to Kill the Honey Bee Larva: Genomic Potential and Virulence Mechanisms of Paenibacillus larvae.</title>
        <authorList>
            <person name="Djukic M."/>
            <person name="Brzuszkiewicz E."/>
            <person name="Funfhaus A."/>
            <person name="Voss J."/>
            <person name="Gollnow K."/>
            <person name="Poppinga L."/>
            <person name="Liesegang H."/>
            <person name="Garcia-Gonzalez E."/>
            <person name="Genersch E."/>
            <person name="Daniel R."/>
        </authorList>
    </citation>
    <scope>NUCLEOTIDE SEQUENCE [LARGE SCALE GENOMIC DNA]</scope>
    <source>
        <strain evidence="1 2">DSM 25430</strain>
    </source>
</reference>
<dbReference type="HOGENOM" id="CLU_2992399_0_0_9"/>
<keyword evidence="2" id="KW-1185">Reference proteome</keyword>
<accession>V9W4K4</accession>
<organism evidence="1 2">
    <name type="scientific">Paenibacillus larvae subsp. larvae DSM 25430</name>
    <dbReference type="NCBI Taxonomy" id="697284"/>
    <lineage>
        <taxon>Bacteria</taxon>
        <taxon>Bacillati</taxon>
        <taxon>Bacillota</taxon>
        <taxon>Bacilli</taxon>
        <taxon>Bacillales</taxon>
        <taxon>Paenibacillaceae</taxon>
        <taxon>Paenibacillus</taxon>
    </lineage>
</organism>
<dbReference type="Proteomes" id="UP000029431">
    <property type="component" value="Chromosome"/>
</dbReference>
<protein>
    <submittedName>
        <fullName evidence="1">Uncharacterized protein</fullName>
    </submittedName>
</protein>
<dbReference type="KEGG" id="plv:ERIC2_c10320"/>
<dbReference type="AlphaFoldDB" id="V9W4K4"/>
<name>V9W4K4_9BACL</name>
<dbReference type="EMBL" id="CP003355">
    <property type="protein sequence ID" value="AHD04864.1"/>
    <property type="molecule type" value="Genomic_DNA"/>
</dbReference>
<evidence type="ECO:0000313" key="2">
    <source>
        <dbReference type="Proteomes" id="UP000029431"/>
    </source>
</evidence>
<evidence type="ECO:0000313" key="1">
    <source>
        <dbReference type="EMBL" id="AHD04864.1"/>
    </source>
</evidence>
<gene>
    <name evidence="1" type="ORF">ERIC2_c10320</name>
</gene>
<sequence>MLQTNSPLSLMVKTLPLLRQVLSRNATLRYRAEWTWAKHAPCQLGWYHGKHRPLVPS</sequence>
<proteinExistence type="predicted"/>